<evidence type="ECO:0000259" key="2">
    <source>
        <dbReference type="Pfam" id="PF06283"/>
    </source>
</evidence>
<dbReference type="PANTHER" id="PTHR40469">
    <property type="entry name" value="SECRETED GLYCOSYL HYDROLASE"/>
    <property type="match status" value="1"/>
</dbReference>
<dbReference type="SUPFAM" id="SSF52317">
    <property type="entry name" value="Class I glutamine amidotransferase-like"/>
    <property type="match status" value="1"/>
</dbReference>
<comment type="caution">
    <text evidence="3">The sequence shown here is derived from an EMBL/GenBank/DDBJ whole genome shotgun (WGS) entry which is preliminary data.</text>
</comment>
<feature type="chain" id="PRO_5024291456" evidence="1">
    <location>
        <begin position="28"/>
        <end position="355"/>
    </location>
</feature>
<dbReference type="Proteomes" id="UP000306402">
    <property type="component" value="Unassembled WGS sequence"/>
</dbReference>
<reference evidence="3 4" key="1">
    <citation type="submission" date="2019-05" db="EMBL/GenBank/DDBJ databases">
        <authorList>
            <person name="Qu J.-H."/>
        </authorList>
    </citation>
    <scope>NUCLEOTIDE SEQUENCE [LARGE SCALE GENOMIC DNA]</scope>
    <source>
        <strain evidence="3 4">T17</strain>
    </source>
</reference>
<gene>
    <name evidence="3" type="ORF">FEN17_19535</name>
</gene>
<name>A0A5R9KRR1_9BACT</name>
<dbReference type="Gene3D" id="3.40.50.880">
    <property type="match status" value="1"/>
</dbReference>
<dbReference type="EMBL" id="VCEJ01000005">
    <property type="protein sequence ID" value="TLU98794.1"/>
    <property type="molecule type" value="Genomic_DNA"/>
</dbReference>
<evidence type="ECO:0000313" key="4">
    <source>
        <dbReference type="Proteomes" id="UP000306402"/>
    </source>
</evidence>
<dbReference type="OrthoDB" id="189183at2"/>
<accession>A0A5R9KRR1</accession>
<feature type="domain" description="ThuA-like" evidence="2">
    <location>
        <begin position="65"/>
        <end position="298"/>
    </location>
</feature>
<organism evidence="3 4">
    <name type="scientific">Dyadobacter luticola</name>
    <dbReference type="NCBI Taxonomy" id="1979387"/>
    <lineage>
        <taxon>Bacteria</taxon>
        <taxon>Pseudomonadati</taxon>
        <taxon>Bacteroidota</taxon>
        <taxon>Cytophagia</taxon>
        <taxon>Cytophagales</taxon>
        <taxon>Spirosomataceae</taxon>
        <taxon>Dyadobacter</taxon>
    </lineage>
</organism>
<dbReference type="PANTHER" id="PTHR40469:SF2">
    <property type="entry name" value="GALACTOSE-BINDING DOMAIN-LIKE SUPERFAMILY PROTEIN"/>
    <property type="match status" value="1"/>
</dbReference>
<dbReference type="InterPro" id="IPR029062">
    <property type="entry name" value="Class_I_gatase-like"/>
</dbReference>
<keyword evidence="1" id="KW-0732">Signal</keyword>
<dbReference type="RefSeq" id="WP_138367083.1">
    <property type="nucleotide sequence ID" value="NZ_VCEJ01000005.1"/>
</dbReference>
<keyword evidence="4" id="KW-1185">Reference proteome</keyword>
<sequence length="355" mass="39745">MHKILKSLLLTSIVAFIFCFKTANVSAQDFDASMHRVVYKGDKGPGVGKNIIFIATDHEYRGEESLPALAKILAKKYGFTCTVVYALDSAGNILPGGSNLRGLSILDKADLLVMFMRFAHFNDEEMDYIDDYIKRGGPIVAFRTSTHAFEIKNDPKWEHYSWDYKGPKTEWKDGFGEYVLGETWVSHYGTNHKQSSRIIIEPSEKNHPIMRGVKDMWVQSGGYTAEPKGTVLARGEVLNGMTATSEPDKTKKLLPVAWIRDYKVGSGKPGRAFTTTHGAAEDILNEGFRRMVINAMFWGMGMEKEIKPNNDIAFVGPYKPTTFNFDGYKANVKPADLAGFESLIMPGEIVKKKMK</sequence>
<proteinExistence type="predicted"/>
<evidence type="ECO:0000313" key="3">
    <source>
        <dbReference type="EMBL" id="TLU98794.1"/>
    </source>
</evidence>
<dbReference type="InterPro" id="IPR029010">
    <property type="entry name" value="ThuA-like"/>
</dbReference>
<protein>
    <submittedName>
        <fullName evidence="3">ThuA domain-containing protein</fullName>
    </submittedName>
</protein>
<feature type="signal peptide" evidence="1">
    <location>
        <begin position="1"/>
        <end position="27"/>
    </location>
</feature>
<evidence type="ECO:0000256" key="1">
    <source>
        <dbReference type="SAM" id="SignalP"/>
    </source>
</evidence>
<dbReference type="Pfam" id="PF06283">
    <property type="entry name" value="ThuA"/>
    <property type="match status" value="1"/>
</dbReference>
<dbReference type="AlphaFoldDB" id="A0A5R9KRR1"/>